<dbReference type="Gene3D" id="3.40.50.740">
    <property type="match status" value="1"/>
</dbReference>
<accession>A0A9N9JPL4</accession>
<dbReference type="Pfam" id="PF00384">
    <property type="entry name" value="Molybdopterin"/>
    <property type="match status" value="1"/>
</dbReference>
<name>A0A9N9JPL4_9GLOM</name>
<organism evidence="5 6">
    <name type="scientific">Racocetra fulgida</name>
    <dbReference type="NCBI Taxonomy" id="60492"/>
    <lineage>
        <taxon>Eukaryota</taxon>
        <taxon>Fungi</taxon>
        <taxon>Fungi incertae sedis</taxon>
        <taxon>Mucoromycota</taxon>
        <taxon>Glomeromycotina</taxon>
        <taxon>Glomeromycetes</taxon>
        <taxon>Diversisporales</taxon>
        <taxon>Gigasporaceae</taxon>
        <taxon>Racocetra</taxon>
    </lineage>
</organism>
<dbReference type="AlphaFoldDB" id="A0A9N9JPL4"/>
<dbReference type="Pfam" id="PF09326">
    <property type="entry name" value="NADH_dhqG_C"/>
    <property type="match status" value="1"/>
</dbReference>
<sequence length="159" mass="17447">HHGDVGAHYADIVLPGVAYTEKSATYLNTEGRVQLTRAAVPPPASSREDWKIIRALSEIAGFTLPYDDLPSLRDRMNDIAPHLTRYGVTENTSNSQLGIEHLSELATNSSDAKLNPIIQDFYMADSISRSSQTMAKCSAAFTKNKREPQLQEFSPGDAP</sequence>
<dbReference type="GO" id="GO:0051536">
    <property type="term" value="F:iron-sulfur cluster binding"/>
    <property type="evidence" value="ECO:0007669"/>
    <property type="project" value="InterPro"/>
</dbReference>
<evidence type="ECO:0000256" key="1">
    <source>
        <dbReference type="ARBA" id="ARBA00001966"/>
    </source>
</evidence>
<evidence type="ECO:0000256" key="2">
    <source>
        <dbReference type="ARBA" id="ARBA00034078"/>
    </source>
</evidence>
<evidence type="ECO:0000313" key="6">
    <source>
        <dbReference type="Proteomes" id="UP000789396"/>
    </source>
</evidence>
<feature type="non-terminal residue" evidence="5">
    <location>
        <position position="159"/>
    </location>
</feature>
<comment type="cofactor">
    <cofactor evidence="1">
        <name>[4Fe-4S] cluster</name>
        <dbReference type="ChEBI" id="CHEBI:49883"/>
    </cofactor>
</comment>
<dbReference type="InterPro" id="IPR015405">
    <property type="entry name" value="NDUFS1-like_C"/>
</dbReference>
<feature type="domain" description="Molybdopterin oxidoreductase" evidence="3">
    <location>
        <begin position="1"/>
        <end position="58"/>
    </location>
</feature>
<dbReference type="GO" id="GO:0016651">
    <property type="term" value="F:oxidoreductase activity, acting on NAD(P)H"/>
    <property type="evidence" value="ECO:0007669"/>
    <property type="project" value="InterPro"/>
</dbReference>
<dbReference type="PANTHER" id="PTHR43105:SF13">
    <property type="entry name" value="NADH-UBIQUINONE OXIDOREDUCTASE 75 KDA SUBUNIT, MITOCHONDRIAL"/>
    <property type="match status" value="1"/>
</dbReference>
<proteinExistence type="predicted"/>
<dbReference type="InterPro" id="IPR050123">
    <property type="entry name" value="Prok_molybdopt-oxidoreductase"/>
</dbReference>
<dbReference type="GO" id="GO:0016020">
    <property type="term" value="C:membrane"/>
    <property type="evidence" value="ECO:0007669"/>
    <property type="project" value="TreeGrafter"/>
</dbReference>
<gene>
    <name evidence="5" type="ORF">RFULGI_LOCUS16475</name>
</gene>
<comment type="cofactor">
    <cofactor evidence="2">
        <name>[2Fe-2S] cluster</name>
        <dbReference type="ChEBI" id="CHEBI:190135"/>
    </cofactor>
</comment>
<dbReference type="PANTHER" id="PTHR43105">
    <property type="entry name" value="RESPIRATORY NITRATE REDUCTASE"/>
    <property type="match status" value="1"/>
</dbReference>
<dbReference type="InterPro" id="IPR006656">
    <property type="entry name" value="Mopterin_OxRdtase"/>
</dbReference>
<comment type="caution">
    <text evidence="5">The sequence shown here is derived from an EMBL/GenBank/DDBJ whole genome shotgun (WGS) entry which is preliminary data.</text>
</comment>
<evidence type="ECO:0000259" key="4">
    <source>
        <dbReference type="Pfam" id="PF09326"/>
    </source>
</evidence>
<dbReference type="SUPFAM" id="SSF53706">
    <property type="entry name" value="Formate dehydrogenase/DMSO reductase, domains 1-3"/>
    <property type="match status" value="1"/>
</dbReference>
<keyword evidence="6" id="KW-1185">Reference proteome</keyword>
<evidence type="ECO:0000259" key="3">
    <source>
        <dbReference type="Pfam" id="PF00384"/>
    </source>
</evidence>
<dbReference type="Proteomes" id="UP000789396">
    <property type="component" value="Unassembled WGS sequence"/>
</dbReference>
<protein>
    <submittedName>
        <fullName evidence="5">9046_t:CDS:1</fullName>
    </submittedName>
</protein>
<feature type="domain" description="NADH-ubiquinone oxidoreductase 75 kDa subunit mitochondrial-like" evidence="4">
    <location>
        <begin position="106"/>
        <end position="137"/>
    </location>
</feature>
<evidence type="ECO:0000313" key="5">
    <source>
        <dbReference type="EMBL" id="CAG8788209.1"/>
    </source>
</evidence>
<reference evidence="5" key="1">
    <citation type="submission" date="2021-06" db="EMBL/GenBank/DDBJ databases">
        <authorList>
            <person name="Kallberg Y."/>
            <person name="Tangrot J."/>
            <person name="Rosling A."/>
        </authorList>
    </citation>
    <scope>NUCLEOTIDE SEQUENCE</scope>
    <source>
        <strain evidence="5">IN212</strain>
    </source>
</reference>
<dbReference type="EMBL" id="CAJVPZ010058608">
    <property type="protein sequence ID" value="CAG8788209.1"/>
    <property type="molecule type" value="Genomic_DNA"/>
</dbReference>
<dbReference type="OrthoDB" id="2329473at2759"/>
<feature type="non-terminal residue" evidence="5">
    <location>
        <position position="1"/>
    </location>
</feature>